<dbReference type="EMBL" id="JACCBU010000001">
    <property type="protein sequence ID" value="NYE72327.1"/>
    <property type="molecule type" value="Genomic_DNA"/>
</dbReference>
<proteinExistence type="predicted"/>
<dbReference type="AlphaFoldDB" id="A0A7Y9I8U1"/>
<feature type="transmembrane region" description="Helical" evidence="1">
    <location>
        <begin position="123"/>
        <end position="145"/>
    </location>
</feature>
<comment type="caution">
    <text evidence="2">The sequence shown here is derived from an EMBL/GenBank/DDBJ whole genome shotgun (WGS) entry which is preliminary data.</text>
</comment>
<evidence type="ECO:0000313" key="2">
    <source>
        <dbReference type="EMBL" id="NYE72327.1"/>
    </source>
</evidence>
<reference evidence="2 3" key="1">
    <citation type="submission" date="2020-07" db="EMBL/GenBank/DDBJ databases">
        <title>Sequencing the genomes of 1000 actinobacteria strains.</title>
        <authorList>
            <person name="Klenk H.-P."/>
        </authorList>
    </citation>
    <scope>NUCLEOTIDE SEQUENCE [LARGE SCALE GENOMIC DNA]</scope>
    <source>
        <strain evidence="2 3">DSM 22083</strain>
    </source>
</reference>
<dbReference type="RefSeq" id="WP_179753056.1">
    <property type="nucleotide sequence ID" value="NZ_JACCBU010000001.1"/>
</dbReference>
<keyword evidence="3" id="KW-1185">Reference proteome</keyword>
<evidence type="ECO:0000313" key="3">
    <source>
        <dbReference type="Proteomes" id="UP000569914"/>
    </source>
</evidence>
<keyword evidence="1" id="KW-0472">Membrane</keyword>
<dbReference type="PANTHER" id="PTHR35007">
    <property type="entry name" value="INTEGRAL MEMBRANE PROTEIN-RELATED"/>
    <property type="match status" value="1"/>
</dbReference>
<sequence>MTVGLVLLAGLLVAGGVVACLAAVLPSTPRLASALARIEGQAGWAVSPQRDQVAAEGTSEQLGAWLYRRLPFVITAGQRRRLLMQGKSMAEFYADKVVMAIVGAVMPAFVGAAISLLTGVTPALPVIVALIGLVIGFFVPDLLLLRTTAQRKSSAVEALLVYIDLVTLERLANASATQALHHAAEISDVPLFRQIRLALDRARLEQQPPYGELRRLADQLELPELADLADIMQLDETGAALAGTLRARVRELRDAHINAEQVAASSAAEGMTIYMTVPVLIFGLIFITPAVLRIVGGW</sequence>
<gene>
    <name evidence="2" type="ORF">BKA15_003656</name>
</gene>
<name>A0A7Y9I8U1_9ACTN</name>
<organism evidence="2 3">
    <name type="scientific">Microlunatus parietis</name>
    <dbReference type="NCBI Taxonomy" id="682979"/>
    <lineage>
        <taxon>Bacteria</taxon>
        <taxon>Bacillati</taxon>
        <taxon>Actinomycetota</taxon>
        <taxon>Actinomycetes</taxon>
        <taxon>Propionibacteriales</taxon>
        <taxon>Propionibacteriaceae</taxon>
        <taxon>Microlunatus</taxon>
    </lineage>
</organism>
<protein>
    <submittedName>
        <fullName evidence="2">Flp pilus assembly protein TadB</fullName>
    </submittedName>
</protein>
<feature type="transmembrane region" description="Helical" evidence="1">
    <location>
        <begin position="97"/>
        <end position="117"/>
    </location>
</feature>
<dbReference type="Proteomes" id="UP000569914">
    <property type="component" value="Unassembled WGS sequence"/>
</dbReference>
<feature type="transmembrane region" description="Helical" evidence="1">
    <location>
        <begin position="273"/>
        <end position="295"/>
    </location>
</feature>
<dbReference type="PANTHER" id="PTHR35007:SF1">
    <property type="entry name" value="PILUS ASSEMBLY PROTEIN"/>
    <property type="match status" value="1"/>
</dbReference>
<accession>A0A7Y9I8U1</accession>
<keyword evidence="1" id="KW-0812">Transmembrane</keyword>
<evidence type="ECO:0000256" key="1">
    <source>
        <dbReference type="SAM" id="Phobius"/>
    </source>
</evidence>
<keyword evidence="1" id="KW-1133">Transmembrane helix</keyword>